<dbReference type="GO" id="GO:0016747">
    <property type="term" value="F:acyltransferase activity, transferring groups other than amino-acyl groups"/>
    <property type="evidence" value="ECO:0007669"/>
    <property type="project" value="InterPro"/>
</dbReference>
<dbReference type="GO" id="GO:0009103">
    <property type="term" value="P:lipopolysaccharide biosynthetic process"/>
    <property type="evidence" value="ECO:0007669"/>
    <property type="project" value="TreeGrafter"/>
</dbReference>
<dbReference type="Pfam" id="PF19040">
    <property type="entry name" value="SGNH"/>
    <property type="match status" value="1"/>
</dbReference>
<dbReference type="Pfam" id="PF01757">
    <property type="entry name" value="Acyl_transf_3"/>
    <property type="match status" value="1"/>
</dbReference>
<reference evidence="5 6" key="1">
    <citation type="submission" date="2017-06" db="EMBL/GenBank/DDBJ databases">
        <authorList>
            <consortium name="Pathogen Informatics"/>
        </authorList>
    </citation>
    <scope>NUCLEOTIDE SEQUENCE [LARGE SCALE GENOMIC DNA]</scope>
    <source>
        <strain evidence="5 6">NCTC13039</strain>
    </source>
</reference>
<dbReference type="STRING" id="1121387.GCA_000429885_00203"/>
<keyword evidence="6" id="KW-1185">Reference proteome</keyword>
<dbReference type="InterPro" id="IPR050879">
    <property type="entry name" value="Acyltransferase_3"/>
</dbReference>
<dbReference type="InterPro" id="IPR002656">
    <property type="entry name" value="Acyl_transf_3_dom"/>
</dbReference>
<feature type="transmembrane region" description="Helical" evidence="2">
    <location>
        <begin position="338"/>
        <end position="359"/>
    </location>
</feature>
<evidence type="ECO:0000259" key="3">
    <source>
        <dbReference type="Pfam" id="PF01757"/>
    </source>
</evidence>
<evidence type="ECO:0000256" key="1">
    <source>
        <dbReference type="SAM" id="MobiDB-lite"/>
    </source>
</evidence>
<name>A0A239VPF5_9MICO</name>
<gene>
    <name evidence="5" type="primary">oatA</name>
    <name evidence="5" type="ORF">SAMEA4475696_01833</name>
</gene>
<keyword evidence="5" id="KW-0012">Acyltransferase</keyword>
<evidence type="ECO:0000259" key="4">
    <source>
        <dbReference type="Pfam" id="PF19040"/>
    </source>
</evidence>
<sequence length="682" mass="72468">MTTLLNSPAQRGTRAARHTRVDSLDGIRALAVIAVIAYHVSLPGADGGFLGVDVFFVLSGFLITTLLMRELTGTGRIDLGGFWVRRVLRLLPASVLLIVTVVGVSAFVAAPFRRADIGADALWSLLYVGNWRFIDAAGYFSNDGSTSPLQHVWSLAVEEQFYVVWPLLLVVCVAPWVRACSRVVGVEGGLDSAARSEIAAVRRVAVRRGVFVVALVVGAASAVWFAWLYDPHTAERAYMGTDTRVFAPLVGAAVAACMQVRGVQLFVTRRAQPLMALGLVGVVAGLCLLGGQHSPRPAYFLGGGVVFSVVVAVLVAATSAADRREGLTLVLGSTPLGWIGRISYGMYLWHWPLVVWIIGDRQWSPVRAAVVVVATVVVAQLSYTLVEVPLRTGRLRAVAPVRLLPAAAGVVGVVTMVPAVLGGTVWNRVIPAVAGPQVGETSLVLVGDSVIQRLLPALDVEARRRGVTVLSGARGGCPALLVKATDANGAPLSGGNCAAQVGERQAKAVDEAKGGVVVWWSRYEIADRVGADGRFLGAGSAEFWDAQIADFRKSVDALTVRGARLVVVEMDRPGVGLDSRCSPTDCPEFLSRMRNRDELRVEWNSRLREYAASDPRVSVIRMDDLYCRNDVTPCDDHAPARASAKDVFPSPEGSLTRPDGAHFSPAAAPGVAAALLDRVGAG</sequence>
<dbReference type="GO" id="GO:0016020">
    <property type="term" value="C:membrane"/>
    <property type="evidence" value="ECO:0007669"/>
    <property type="project" value="TreeGrafter"/>
</dbReference>
<accession>A0A239VPF5</accession>
<dbReference type="RefSeq" id="WP_084440813.1">
    <property type="nucleotide sequence ID" value="NZ_JAAFNI010000001.1"/>
</dbReference>
<dbReference type="GeneID" id="63460026"/>
<feature type="transmembrane region" description="Helical" evidence="2">
    <location>
        <begin position="274"/>
        <end position="292"/>
    </location>
</feature>
<proteinExistence type="predicted"/>
<feature type="transmembrane region" description="Helical" evidence="2">
    <location>
        <begin position="160"/>
        <end position="177"/>
    </location>
</feature>
<feature type="domain" description="Acyltransferase 3" evidence="3">
    <location>
        <begin position="22"/>
        <end position="381"/>
    </location>
</feature>
<dbReference type="PANTHER" id="PTHR23028">
    <property type="entry name" value="ACETYLTRANSFERASE"/>
    <property type="match status" value="1"/>
</dbReference>
<keyword evidence="2" id="KW-0472">Membrane</keyword>
<dbReference type="AlphaFoldDB" id="A0A239VPF5"/>
<feature type="domain" description="SGNH" evidence="4">
    <location>
        <begin position="435"/>
        <end position="630"/>
    </location>
</feature>
<evidence type="ECO:0000313" key="5">
    <source>
        <dbReference type="EMBL" id="SNV23524.1"/>
    </source>
</evidence>
<dbReference type="EC" id="2.3.1.-" evidence="5"/>
<dbReference type="KEGG" id="dco:SAMEA4475696_1833"/>
<feature type="transmembrane region" description="Helical" evidence="2">
    <location>
        <begin position="298"/>
        <end position="317"/>
    </location>
</feature>
<evidence type="ECO:0000313" key="6">
    <source>
        <dbReference type="Proteomes" id="UP000242637"/>
    </source>
</evidence>
<feature type="region of interest" description="Disordered" evidence="1">
    <location>
        <begin position="638"/>
        <end position="662"/>
    </location>
</feature>
<dbReference type="EMBL" id="LT906453">
    <property type="protein sequence ID" value="SNV23524.1"/>
    <property type="molecule type" value="Genomic_DNA"/>
</dbReference>
<keyword evidence="2" id="KW-0812">Transmembrane</keyword>
<organism evidence="5 6">
    <name type="scientific">Dermatophilus congolensis</name>
    <dbReference type="NCBI Taxonomy" id="1863"/>
    <lineage>
        <taxon>Bacteria</taxon>
        <taxon>Bacillati</taxon>
        <taxon>Actinomycetota</taxon>
        <taxon>Actinomycetes</taxon>
        <taxon>Micrococcales</taxon>
        <taxon>Dermatophilaceae</taxon>
        <taxon>Dermatophilus</taxon>
    </lineage>
</organism>
<feature type="transmembrane region" description="Helical" evidence="2">
    <location>
        <begin position="365"/>
        <end position="386"/>
    </location>
</feature>
<dbReference type="Proteomes" id="UP000242637">
    <property type="component" value="Chromosome 1"/>
</dbReference>
<dbReference type="PANTHER" id="PTHR23028:SF53">
    <property type="entry name" value="ACYL_TRANSF_3 DOMAIN-CONTAINING PROTEIN"/>
    <property type="match status" value="1"/>
</dbReference>
<protein>
    <submittedName>
        <fullName evidence="5">O-acetyltransferase OatA</fullName>
        <ecNumber evidence="5">2.3.1.-</ecNumber>
    </submittedName>
</protein>
<dbReference type="InterPro" id="IPR043968">
    <property type="entry name" value="SGNH"/>
</dbReference>
<keyword evidence="5" id="KW-0808">Transferase</keyword>
<feature type="transmembrane region" description="Helical" evidence="2">
    <location>
        <begin position="47"/>
        <end position="67"/>
    </location>
</feature>
<evidence type="ECO:0000256" key="2">
    <source>
        <dbReference type="SAM" id="Phobius"/>
    </source>
</evidence>
<feature type="transmembrane region" description="Helical" evidence="2">
    <location>
        <begin position="87"/>
        <end position="110"/>
    </location>
</feature>
<keyword evidence="2" id="KW-1133">Transmembrane helix</keyword>
<feature type="transmembrane region" description="Helical" evidence="2">
    <location>
        <begin position="249"/>
        <end position="267"/>
    </location>
</feature>
<feature type="transmembrane region" description="Helical" evidence="2">
    <location>
        <begin position="210"/>
        <end position="229"/>
    </location>
</feature>
<feature type="transmembrane region" description="Helical" evidence="2">
    <location>
        <begin position="406"/>
        <end position="426"/>
    </location>
</feature>